<proteinExistence type="predicted"/>
<name>A0A840YA56_9PROT</name>
<keyword evidence="1" id="KW-0472">Membrane</keyword>
<keyword evidence="3" id="KW-1185">Reference proteome</keyword>
<gene>
    <name evidence="2" type="ORF">FHS87_001273</name>
</gene>
<feature type="transmembrane region" description="Helical" evidence="1">
    <location>
        <begin position="47"/>
        <end position="66"/>
    </location>
</feature>
<organism evidence="2 3">
    <name type="scientific">Muricoccus pecuniae</name>
    <dbReference type="NCBI Taxonomy" id="693023"/>
    <lineage>
        <taxon>Bacteria</taxon>
        <taxon>Pseudomonadati</taxon>
        <taxon>Pseudomonadota</taxon>
        <taxon>Alphaproteobacteria</taxon>
        <taxon>Acetobacterales</taxon>
        <taxon>Roseomonadaceae</taxon>
        <taxon>Muricoccus</taxon>
    </lineage>
</organism>
<keyword evidence="1" id="KW-1133">Transmembrane helix</keyword>
<accession>A0A840YA56</accession>
<dbReference type="GO" id="GO:0055085">
    <property type="term" value="P:transmembrane transport"/>
    <property type="evidence" value="ECO:0007669"/>
    <property type="project" value="InterPro"/>
</dbReference>
<dbReference type="InterPro" id="IPR007251">
    <property type="entry name" value="Iron_permease_Fet4"/>
</dbReference>
<dbReference type="EMBL" id="JACIJD010000004">
    <property type="protein sequence ID" value="MBB5693247.1"/>
    <property type="molecule type" value="Genomic_DNA"/>
</dbReference>
<feature type="transmembrane region" description="Helical" evidence="1">
    <location>
        <begin position="21"/>
        <end position="41"/>
    </location>
</feature>
<evidence type="ECO:0000313" key="3">
    <source>
        <dbReference type="Proteomes" id="UP000580654"/>
    </source>
</evidence>
<reference evidence="2 3" key="1">
    <citation type="submission" date="2020-08" db="EMBL/GenBank/DDBJ databases">
        <title>Genomic Encyclopedia of Type Strains, Phase IV (KMG-IV): sequencing the most valuable type-strain genomes for metagenomic binning, comparative biology and taxonomic classification.</title>
        <authorList>
            <person name="Goeker M."/>
        </authorList>
    </citation>
    <scope>NUCLEOTIDE SEQUENCE [LARGE SCALE GENOMIC DNA]</scope>
    <source>
        <strain evidence="2 3">DSM 25622</strain>
    </source>
</reference>
<protein>
    <submittedName>
        <fullName evidence="2">Low affinity Fe/Cu permease</fullName>
    </submittedName>
</protein>
<dbReference type="AlphaFoldDB" id="A0A840YA56"/>
<evidence type="ECO:0000313" key="2">
    <source>
        <dbReference type="EMBL" id="MBB5693247.1"/>
    </source>
</evidence>
<keyword evidence="1" id="KW-0812">Transmembrane</keyword>
<dbReference type="Pfam" id="PF04120">
    <property type="entry name" value="Iron_permease"/>
    <property type="match status" value="1"/>
</dbReference>
<evidence type="ECO:0000256" key="1">
    <source>
        <dbReference type="SAM" id="Phobius"/>
    </source>
</evidence>
<dbReference type="Proteomes" id="UP000580654">
    <property type="component" value="Unassembled WGS sequence"/>
</dbReference>
<dbReference type="RefSeq" id="WP_184515024.1">
    <property type="nucleotide sequence ID" value="NZ_JACIJD010000004.1"/>
</dbReference>
<sequence length="142" mass="15250">MSLSKMFSDVASRVAHAAGRPLTFAACVGVVLVWAVSGPLFNFSDTWQLVINTGTTIVTFLMVFLIQNTQNRDGAAIQAKLDELIRTSAAGNAFIGIEHLTEEELDEIRATCEQRARMAEAADDAQAYANRRAAEAADAATS</sequence>
<comment type="caution">
    <text evidence="2">The sequence shown here is derived from an EMBL/GenBank/DDBJ whole genome shotgun (WGS) entry which is preliminary data.</text>
</comment>